<name>A0A226D8D1_FOLCA</name>
<dbReference type="PANTHER" id="PTHR37159:SF1">
    <property type="entry name" value="GH11867P"/>
    <property type="match status" value="1"/>
</dbReference>
<proteinExistence type="predicted"/>
<dbReference type="PANTHER" id="PTHR37159">
    <property type="entry name" value="GH11867P"/>
    <property type="match status" value="1"/>
</dbReference>
<evidence type="ECO:0000313" key="2">
    <source>
        <dbReference type="Proteomes" id="UP000198287"/>
    </source>
</evidence>
<gene>
    <name evidence="1" type="ORF">Fcan01_23990</name>
</gene>
<dbReference type="STRING" id="158441.A0A226D8D1"/>
<organism evidence="1 2">
    <name type="scientific">Folsomia candida</name>
    <name type="common">Springtail</name>
    <dbReference type="NCBI Taxonomy" id="158441"/>
    <lineage>
        <taxon>Eukaryota</taxon>
        <taxon>Metazoa</taxon>
        <taxon>Ecdysozoa</taxon>
        <taxon>Arthropoda</taxon>
        <taxon>Hexapoda</taxon>
        <taxon>Collembola</taxon>
        <taxon>Entomobryomorpha</taxon>
        <taxon>Isotomoidea</taxon>
        <taxon>Isotomidae</taxon>
        <taxon>Proisotominae</taxon>
        <taxon>Folsomia</taxon>
    </lineage>
</organism>
<evidence type="ECO:0000313" key="1">
    <source>
        <dbReference type="EMBL" id="OXA41128.1"/>
    </source>
</evidence>
<evidence type="ECO:0008006" key="3">
    <source>
        <dbReference type="Google" id="ProtNLM"/>
    </source>
</evidence>
<sequence>MEFDYSRPKVNPAFRSVFDLKQVLQDFESARSIPQAISEDNLKQRVSAPDWIDLNLARRGQKFARGNILAISISHSYGLTTMPHPDLVNVLLFTGRSSSPESAAKRYYSTTTEILSCKISREGINLNSRDYSAYTPIAAWPSFHKDLEESNIPLCQRRIPPTFGESKDFIPFNQHALALTQFSFVGYPILFPERFGIFRPSEDDLWAFNHFWAILGYTLGLEDKYNIALQPDLKSVREVYLEIFERYTIAAGFHWWPGAVCLVDSIFQ</sequence>
<dbReference type="Proteomes" id="UP000198287">
    <property type="component" value="Unassembled WGS sequence"/>
</dbReference>
<comment type="caution">
    <text evidence="1">The sequence shown here is derived from an EMBL/GenBank/DDBJ whole genome shotgun (WGS) entry which is preliminary data.</text>
</comment>
<dbReference type="OMA" id="CKISREG"/>
<accession>A0A226D8D1</accession>
<feature type="non-terminal residue" evidence="1">
    <location>
        <position position="268"/>
    </location>
</feature>
<keyword evidence="2" id="KW-1185">Reference proteome</keyword>
<dbReference type="AlphaFoldDB" id="A0A226D8D1"/>
<dbReference type="EMBL" id="LNIX01000030">
    <property type="protein sequence ID" value="OXA41128.1"/>
    <property type="molecule type" value="Genomic_DNA"/>
</dbReference>
<dbReference type="OrthoDB" id="6361347at2759"/>
<reference evidence="1 2" key="1">
    <citation type="submission" date="2015-12" db="EMBL/GenBank/DDBJ databases">
        <title>The genome of Folsomia candida.</title>
        <authorList>
            <person name="Faddeeva A."/>
            <person name="Derks M.F."/>
            <person name="Anvar Y."/>
            <person name="Smit S."/>
            <person name="Van Straalen N."/>
            <person name="Roelofs D."/>
        </authorList>
    </citation>
    <scope>NUCLEOTIDE SEQUENCE [LARGE SCALE GENOMIC DNA]</scope>
    <source>
        <strain evidence="1 2">VU population</strain>
        <tissue evidence="1">Whole body</tissue>
    </source>
</reference>
<protein>
    <recommendedName>
        <fullName evidence="3">ER-bound oxygenase mpaB/mpaB'/Rubber oxygenase catalytic domain-containing protein</fullName>
    </recommendedName>
</protein>